<feature type="signal peptide" evidence="8">
    <location>
        <begin position="1"/>
        <end position="20"/>
    </location>
</feature>
<accession>A0A2S6GR38</accession>
<feature type="chain" id="PRO_5015782609" description="Flagellar protein" evidence="8">
    <location>
        <begin position="21"/>
        <end position="152"/>
    </location>
</feature>
<dbReference type="RefSeq" id="WP_104424743.1">
    <property type="nucleotide sequence ID" value="NZ_PTIY01000013.1"/>
</dbReference>
<keyword evidence="9" id="KW-0282">Flagellum</keyword>
<evidence type="ECO:0000256" key="6">
    <source>
        <dbReference type="ARBA" id="ARBA00037937"/>
    </source>
</evidence>
<evidence type="ECO:0000256" key="5">
    <source>
        <dbReference type="ARBA" id="ARBA00023143"/>
    </source>
</evidence>
<dbReference type="GO" id="GO:0009425">
    <property type="term" value="C:bacterial-type flagellum basal body"/>
    <property type="evidence" value="ECO:0007669"/>
    <property type="project" value="UniProtKB-SubCell"/>
</dbReference>
<keyword evidence="10" id="KW-1185">Reference proteome</keyword>
<dbReference type="PANTHER" id="PTHR38766">
    <property type="entry name" value="FLAGELLAR PROTEIN FLIO"/>
    <property type="match status" value="1"/>
</dbReference>
<sequence>MPGKKCVAWLLFLWFSPSFAAPGADVPKQTVRTISSGDMLHWGIGLLIVLGIFFLCVWSMRKLSGITAYGAGKMRIIGSLSLGVRERVILLQIGKKQLVLGVTPGRIDALHVLEGDDCLSTSAGMQEASPSAGIDNGFAQKLMQAMKGRSDG</sequence>
<organism evidence="9 10">
    <name type="scientific">Methylobacter tundripaludum</name>
    <dbReference type="NCBI Taxonomy" id="173365"/>
    <lineage>
        <taxon>Bacteria</taxon>
        <taxon>Pseudomonadati</taxon>
        <taxon>Pseudomonadota</taxon>
        <taxon>Gammaproteobacteria</taxon>
        <taxon>Methylococcales</taxon>
        <taxon>Methylococcaceae</taxon>
        <taxon>Methylobacter</taxon>
    </lineage>
</organism>
<keyword evidence="9" id="KW-0966">Cell projection</keyword>
<dbReference type="Pfam" id="PF04347">
    <property type="entry name" value="FliO"/>
    <property type="match status" value="1"/>
</dbReference>
<evidence type="ECO:0000256" key="4">
    <source>
        <dbReference type="ARBA" id="ARBA00023136"/>
    </source>
</evidence>
<feature type="transmembrane region" description="Helical" evidence="7">
    <location>
        <begin position="39"/>
        <end position="58"/>
    </location>
</feature>
<evidence type="ECO:0000256" key="7">
    <source>
        <dbReference type="RuleBase" id="RU362064"/>
    </source>
</evidence>
<name>A0A2S6GR38_9GAMM</name>
<dbReference type="NCBIfam" id="TIGR03500">
    <property type="entry name" value="FliO_TIGR"/>
    <property type="match status" value="1"/>
</dbReference>
<dbReference type="InterPro" id="IPR022781">
    <property type="entry name" value="Flagellar_biosynth_FliO"/>
</dbReference>
<evidence type="ECO:0000256" key="2">
    <source>
        <dbReference type="ARBA" id="ARBA00022692"/>
    </source>
</evidence>
<keyword evidence="1 7" id="KW-1003">Cell membrane</keyword>
<keyword evidence="4 7" id="KW-0472">Membrane</keyword>
<dbReference type="Proteomes" id="UP000238071">
    <property type="component" value="Unassembled WGS sequence"/>
</dbReference>
<keyword evidence="9" id="KW-0969">Cilium</keyword>
<evidence type="ECO:0000313" key="10">
    <source>
        <dbReference type="Proteomes" id="UP000238071"/>
    </source>
</evidence>
<evidence type="ECO:0000256" key="8">
    <source>
        <dbReference type="SAM" id="SignalP"/>
    </source>
</evidence>
<comment type="caution">
    <text evidence="9">The sequence shown here is derived from an EMBL/GenBank/DDBJ whole genome shotgun (WGS) entry which is preliminary data.</text>
</comment>
<dbReference type="InterPro" id="IPR052205">
    <property type="entry name" value="FliO/MopB"/>
</dbReference>
<proteinExistence type="inferred from homology"/>
<evidence type="ECO:0000256" key="1">
    <source>
        <dbReference type="ARBA" id="ARBA00022475"/>
    </source>
</evidence>
<gene>
    <name evidence="9" type="ORF">B0F88_11341</name>
</gene>
<protein>
    <recommendedName>
        <fullName evidence="7">Flagellar protein</fullName>
    </recommendedName>
</protein>
<dbReference type="AlphaFoldDB" id="A0A2S6GR38"/>
<evidence type="ECO:0000256" key="3">
    <source>
        <dbReference type="ARBA" id="ARBA00022989"/>
    </source>
</evidence>
<dbReference type="EMBL" id="PTIY01000013">
    <property type="protein sequence ID" value="PPK67702.1"/>
    <property type="molecule type" value="Genomic_DNA"/>
</dbReference>
<dbReference type="PANTHER" id="PTHR38766:SF1">
    <property type="entry name" value="FLAGELLAR PROTEIN FLIO"/>
    <property type="match status" value="1"/>
</dbReference>
<keyword evidence="3 7" id="KW-1133">Transmembrane helix</keyword>
<comment type="subcellular location">
    <subcellularLocation>
        <location evidence="7">Cell membrane</location>
    </subcellularLocation>
    <subcellularLocation>
        <location evidence="7">Bacterial flagellum basal body</location>
    </subcellularLocation>
</comment>
<dbReference type="GO" id="GO:0044781">
    <property type="term" value="P:bacterial-type flagellum organization"/>
    <property type="evidence" value="ECO:0007669"/>
    <property type="project" value="UniProtKB-UniRule"/>
</dbReference>
<comment type="similarity">
    <text evidence="6 7">Belongs to the FliO/MopB family.</text>
</comment>
<keyword evidence="2 7" id="KW-0812">Transmembrane</keyword>
<keyword evidence="8" id="KW-0732">Signal</keyword>
<dbReference type="OrthoDB" id="5741235at2"/>
<dbReference type="GO" id="GO:0005886">
    <property type="term" value="C:plasma membrane"/>
    <property type="evidence" value="ECO:0007669"/>
    <property type="project" value="UniProtKB-SubCell"/>
</dbReference>
<keyword evidence="5 7" id="KW-0975">Bacterial flagellum</keyword>
<reference evidence="9 10" key="1">
    <citation type="submission" date="2018-02" db="EMBL/GenBank/DDBJ databases">
        <title>Subsurface microbial communities from deep shales in Ohio and West Virginia, USA.</title>
        <authorList>
            <person name="Wrighton K."/>
        </authorList>
    </citation>
    <scope>NUCLEOTIDE SEQUENCE [LARGE SCALE GENOMIC DNA]</scope>
    <source>
        <strain evidence="9 10">OWC-G53F</strain>
    </source>
</reference>
<evidence type="ECO:0000313" key="9">
    <source>
        <dbReference type="EMBL" id="PPK67702.1"/>
    </source>
</evidence>